<accession>A0A096FCW1</accession>
<reference evidence="1 2" key="1">
    <citation type="submission" date="2013-09" db="EMBL/GenBank/DDBJ databases">
        <title>High correlation between genotypes and phenotypes of environmental bacteria Comamonas testosteroni strains.</title>
        <authorList>
            <person name="Liu L."/>
            <person name="Zhu W."/>
            <person name="Xia X."/>
            <person name="Xu B."/>
            <person name="Luo M."/>
            <person name="Wang G."/>
        </authorList>
    </citation>
    <scope>NUCLEOTIDE SEQUENCE [LARGE SCALE GENOMIC DNA]</scope>
    <source>
        <strain evidence="1 2">JL40</strain>
    </source>
</reference>
<sequence>MRLLRSSLSLHKEKIRMQSAFGKRSLFILGLLIEVFSGTECSARNSKTDSLSVTKEFVPMAALGRSATVADRPGAAGHRILLGGYFRLVAAFQLNKGDDCNYHKQSSH</sequence>
<gene>
    <name evidence="1" type="ORF">P353_16170</name>
</gene>
<organism evidence="1 2">
    <name type="scientific">Comamonas testosteroni</name>
    <name type="common">Pseudomonas testosteroni</name>
    <dbReference type="NCBI Taxonomy" id="285"/>
    <lineage>
        <taxon>Bacteria</taxon>
        <taxon>Pseudomonadati</taxon>
        <taxon>Pseudomonadota</taxon>
        <taxon>Betaproteobacteria</taxon>
        <taxon>Burkholderiales</taxon>
        <taxon>Comamonadaceae</taxon>
        <taxon>Comamonas</taxon>
    </lineage>
</organism>
<name>A0A096FCW1_COMTE</name>
<dbReference type="AlphaFoldDB" id="A0A096FCW1"/>
<protein>
    <submittedName>
        <fullName evidence="1">Uncharacterized protein</fullName>
    </submittedName>
</protein>
<evidence type="ECO:0000313" key="1">
    <source>
        <dbReference type="EMBL" id="KGH28211.1"/>
    </source>
</evidence>
<comment type="caution">
    <text evidence="1">The sequence shown here is derived from an EMBL/GenBank/DDBJ whole genome shotgun (WGS) entry which is preliminary data.</text>
</comment>
<evidence type="ECO:0000313" key="2">
    <source>
        <dbReference type="Proteomes" id="UP000029553"/>
    </source>
</evidence>
<dbReference type="Proteomes" id="UP000029553">
    <property type="component" value="Unassembled WGS sequence"/>
</dbReference>
<dbReference type="EMBL" id="AWOR01000052">
    <property type="protein sequence ID" value="KGH28211.1"/>
    <property type="molecule type" value="Genomic_DNA"/>
</dbReference>
<proteinExistence type="predicted"/>